<name>J3L2T8_ORYBR</name>
<sequence>KKRRRTEKGSAIADGEQKQAPAGTKTQPSRRKGKAHGGVPVTVFHLYAGMRQLSLVLWESSNGTIIKGNGYMDFINRTGLKEHDTVHIWAIKRRGFRLFGATVPESPFYVVIVGGSRRTFEAPPPLCMLPP</sequence>
<evidence type="ECO:0000313" key="3">
    <source>
        <dbReference type="Proteomes" id="UP000006038"/>
    </source>
</evidence>
<evidence type="ECO:0000256" key="1">
    <source>
        <dbReference type="SAM" id="MobiDB-lite"/>
    </source>
</evidence>
<dbReference type="Gramene" id="OB01G35440.1">
    <property type="protein sequence ID" value="OB01G35440.1"/>
    <property type="gene ID" value="OB01G35440"/>
</dbReference>
<reference evidence="2" key="1">
    <citation type="journal article" date="2013" name="Nat. Commun.">
        <title>Whole-genome sequencing of Oryza brachyantha reveals mechanisms underlying Oryza genome evolution.</title>
        <authorList>
            <person name="Chen J."/>
            <person name="Huang Q."/>
            <person name="Gao D."/>
            <person name="Wang J."/>
            <person name="Lang Y."/>
            <person name="Liu T."/>
            <person name="Li B."/>
            <person name="Bai Z."/>
            <person name="Luis Goicoechea J."/>
            <person name="Liang C."/>
            <person name="Chen C."/>
            <person name="Zhang W."/>
            <person name="Sun S."/>
            <person name="Liao Y."/>
            <person name="Zhang X."/>
            <person name="Yang L."/>
            <person name="Song C."/>
            <person name="Wang M."/>
            <person name="Shi J."/>
            <person name="Liu G."/>
            <person name="Liu J."/>
            <person name="Zhou H."/>
            <person name="Zhou W."/>
            <person name="Yu Q."/>
            <person name="An N."/>
            <person name="Chen Y."/>
            <person name="Cai Q."/>
            <person name="Wang B."/>
            <person name="Liu B."/>
            <person name="Min J."/>
            <person name="Huang Y."/>
            <person name="Wu H."/>
            <person name="Li Z."/>
            <person name="Zhang Y."/>
            <person name="Yin Y."/>
            <person name="Song W."/>
            <person name="Jiang J."/>
            <person name="Jackson S.A."/>
            <person name="Wing R.A."/>
            <person name="Wang J."/>
            <person name="Chen M."/>
        </authorList>
    </citation>
    <scope>NUCLEOTIDE SEQUENCE [LARGE SCALE GENOMIC DNA]</scope>
    <source>
        <strain evidence="2">cv. IRGC 101232</strain>
    </source>
</reference>
<proteinExistence type="predicted"/>
<dbReference type="PANTHER" id="PTHR34397">
    <property type="entry name" value="OS05G0237600 PROTEIN"/>
    <property type="match status" value="1"/>
</dbReference>
<dbReference type="HOGENOM" id="CLU_149076_0_0_1"/>
<feature type="region of interest" description="Disordered" evidence="1">
    <location>
        <begin position="1"/>
        <end position="36"/>
    </location>
</feature>
<dbReference type="OMA" id="INNCGFR"/>
<reference evidence="2" key="2">
    <citation type="submission" date="2013-04" db="UniProtKB">
        <authorList>
            <consortium name="EnsemblPlants"/>
        </authorList>
    </citation>
    <scope>IDENTIFICATION</scope>
</reference>
<dbReference type="Proteomes" id="UP000006038">
    <property type="component" value="Chromosome 1"/>
</dbReference>
<evidence type="ECO:0000313" key="2">
    <source>
        <dbReference type="EnsemblPlants" id="OB01G35440.1"/>
    </source>
</evidence>
<dbReference type="PANTHER" id="PTHR34397:SF17">
    <property type="entry name" value="OS08G0290200 PROTEIN"/>
    <property type="match status" value="1"/>
</dbReference>
<organism evidence="2">
    <name type="scientific">Oryza brachyantha</name>
    <name type="common">malo sina</name>
    <dbReference type="NCBI Taxonomy" id="4533"/>
    <lineage>
        <taxon>Eukaryota</taxon>
        <taxon>Viridiplantae</taxon>
        <taxon>Streptophyta</taxon>
        <taxon>Embryophyta</taxon>
        <taxon>Tracheophyta</taxon>
        <taxon>Spermatophyta</taxon>
        <taxon>Magnoliopsida</taxon>
        <taxon>Liliopsida</taxon>
        <taxon>Poales</taxon>
        <taxon>Poaceae</taxon>
        <taxon>BOP clade</taxon>
        <taxon>Oryzoideae</taxon>
        <taxon>Oryzeae</taxon>
        <taxon>Oryzinae</taxon>
        <taxon>Oryza</taxon>
    </lineage>
</organism>
<protein>
    <submittedName>
        <fullName evidence="2">Uncharacterized protein</fullName>
    </submittedName>
</protein>
<accession>J3L2T8</accession>
<dbReference type="AlphaFoldDB" id="J3L2T8"/>
<dbReference type="EnsemblPlants" id="OB01G35440.1">
    <property type="protein sequence ID" value="OB01G35440.1"/>
    <property type="gene ID" value="OB01G35440"/>
</dbReference>
<keyword evidence="3" id="KW-1185">Reference proteome</keyword>